<sequence length="714" mass="78963">MSGVDRCSICNSKANLGIDSIKCVECGSIAHLKCYGMRDFSGISVGKYLCATCRKGKKKPECAICLNGPSSRKGFIPTNYEGVFIHGFCSLVINDITFADDATMAWPAGITNLTPSRHHCQYCGKKGGQTMRCSHMLDHKARRCKKHVHVLCAFNEHASGFKEHAIVYCPSHAAEHKDECINPDAPPEDLEEAADEDEYEPEQPAKRKAAAKKPSKRAKVDDAAGVDGIERDDIMVTEGEVCDVCMLDEDTPDDPMVMCDGPGCDVAVHCSCYRTNKRVVKDVDQWYCNVCADTGNTAKTPKKLPACALCHCTGGAMSRADQDGKYAHYTCARDANRKDDYINERKELIVTKPLRKAAKQARHPCMVCGRRVGATISCSDPGCKAQFHPCCADRLGCIGQPVPSSVKGRRFEFEKYCPVCSMRAVWRFYREEVEAMGWTEAAFDFMVRGHDGLAGETLGVVIPYHNTLEGYPMLARVLLEALHGMDGWPGEEEMEIVSEVDDDEVDQDEDEGGEELEEKEPEAEAEHDGSEGEEEEEDSDGSEAPAEPAEEPEAVDLFDRNRCRRSRQLTATRDWTVELITRDTDQPKTAQKMKGRVRYPAALELPDTLVVAPLSVVGFLRYSMGSVHRERFSLSAGKLTHDDLIPESPEDSTALVSSISDQVGFTADIGDFEWVFVQSDFDKMLRSAAVESGQVVLPKSLARSHLAVYFKPKR</sequence>
<feature type="region of interest" description="Disordered" evidence="5">
    <location>
        <begin position="499"/>
        <end position="561"/>
    </location>
</feature>
<dbReference type="InterPro" id="IPR034732">
    <property type="entry name" value="EPHD"/>
</dbReference>
<dbReference type="PROSITE" id="PS01359">
    <property type="entry name" value="ZF_PHD_1"/>
    <property type="match status" value="1"/>
</dbReference>
<dbReference type="GO" id="GO:0008270">
    <property type="term" value="F:zinc ion binding"/>
    <property type="evidence" value="ECO:0007669"/>
    <property type="project" value="UniProtKB-KW"/>
</dbReference>
<dbReference type="InterPro" id="IPR001965">
    <property type="entry name" value="Znf_PHD"/>
</dbReference>
<keyword evidence="9" id="KW-1185">Reference proteome</keyword>
<dbReference type="InterPro" id="IPR019786">
    <property type="entry name" value="Zinc_finger_PHD-type_CS"/>
</dbReference>
<dbReference type="CDD" id="cd15489">
    <property type="entry name" value="PHD_SF"/>
    <property type="match status" value="1"/>
</dbReference>
<evidence type="ECO:0000256" key="4">
    <source>
        <dbReference type="PROSITE-ProRule" id="PRU00146"/>
    </source>
</evidence>
<proteinExistence type="predicted"/>
<dbReference type="PROSITE" id="PS50016">
    <property type="entry name" value="ZF_PHD_2"/>
    <property type="match status" value="1"/>
</dbReference>
<evidence type="ECO:0000256" key="5">
    <source>
        <dbReference type="SAM" id="MobiDB-lite"/>
    </source>
</evidence>
<keyword evidence="3" id="KW-0862">Zinc</keyword>
<keyword evidence="2 4" id="KW-0863">Zinc-finger</keyword>
<dbReference type="InterPro" id="IPR019787">
    <property type="entry name" value="Znf_PHD-finger"/>
</dbReference>
<dbReference type="OrthoDB" id="20839at2759"/>
<evidence type="ECO:0000259" key="6">
    <source>
        <dbReference type="PROSITE" id="PS50016"/>
    </source>
</evidence>
<feature type="compositionally biased region" description="Basic residues" evidence="5">
    <location>
        <begin position="206"/>
        <end position="217"/>
    </location>
</feature>
<feature type="domain" description="PHD-type" evidence="6">
    <location>
        <begin position="239"/>
        <end position="294"/>
    </location>
</feature>
<gene>
    <name evidence="8" type="ORF">J8273_4768</name>
</gene>
<feature type="compositionally biased region" description="Acidic residues" evidence="5">
    <location>
        <begin position="499"/>
        <end position="521"/>
    </location>
</feature>
<feature type="compositionally biased region" description="Acidic residues" evidence="5">
    <location>
        <begin position="531"/>
        <end position="541"/>
    </location>
</feature>
<evidence type="ECO:0000313" key="8">
    <source>
        <dbReference type="EMBL" id="KAG9393650.1"/>
    </source>
</evidence>
<reference evidence="8" key="1">
    <citation type="submission" date="2021-05" db="EMBL/GenBank/DDBJ databases">
        <title>A free-living protist that lacks canonical eukaryotic 1 DNA replication and segregation systems.</title>
        <authorList>
            <person name="Salas-Leiva D.E."/>
            <person name="Tromer E.C."/>
            <person name="Curtis B.A."/>
            <person name="Jerlstrom-Hultqvist J."/>
            <person name="Kolisko M."/>
            <person name="Yi Z."/>
            <person name="Salas-Leiva J.S."/>
            <person name="Gallot-Lavallee L."/>
            <person name="Kops G.J.P.L."/>
            <person name="Archibald J.M."/>
            <person name="Simpson A.G.B."/>
            <person name="Roger A.J."/>
        </authorList>
    </citation>
    <scope>NUCLEOTIDE SEQUENCE</scope>
    <source>
        <strain evidence="8">BICM</strain>
    </source>
</reference>
<dbReference type="PROSITE" id="PS51805">
    <property type="entry name" value="EPHD"/>
    <property type="match status" value="1"/>
</dbReference>
<evidence type="ECO:0000256" key="2">
    <source>
        <dbReference type="ARBA" id="ARBA00022771"/>
    </source>
</evidence>
<organism evidence="8 9">
    <name type="scientific">Carpediemonas membranifera</name>
    <dbReference type="NCBI Taxonomy" id="201153"/>
    <lineage>
        <taxon>Eukaryota</taxon>
        <taxon>Metamonada</taxon>
        <taxon>Carpediemonas-like organisms</taxon>
        <taxon>Carpediemonas</taxon>
    </lineage>
</organism>
<dbReference type="InterPro" id="IPR013083">
    <property type="entry name" value="Znf_RING/FYVE/PHD"/>
</dbReference>
<dbReference type="Gene3D" id="3.30.40.10">
    <property type="entry name" value="Zinc/RING finger domain, C3HC4 (zinc finger)"/>
    <property type="match status" value="4"/>
</dbReference>
<dbReference type="Pfam" id="PF13832">
    <property type="entry name" value="zf-HC5HC2H_2"/>
    <property type="match status" value="2"/>
</dbReference>
<dbReference type="SMART" id="SM00249">
    <property type="entry name" value="PHD"/>
    <property type="match status" value="4"/>
</dbReference>
<dbReference type="PANTHER" id="PTHR13793:SF107">
    <property type="entry name" value="BROMODOMAIN-CONTAINING PROTEIN HOMOLOG"/>
    <property type="match status" value="1"/>
</dbReference>
<dbReference type="Proteomes" id="UP000717585">
    <property type="component" value="Unassembled WGS sequence"/>
</dbReference>
<dbReference type="EMBL" id="JAHDYR010000021">
    <property type="protein sequence ID" value="KAG9393650.1"/>
    <property type="molecule type" value="Genomic_DNA"/>
</dbReference>
<dbReference type="SUPFAM" id="SSF57903">
    <property type="entry name" value="FYVE/PHD zinc finger"/>
    <property type="match status" value="2"/>
</dbReference>
<feature type="region of interest" description="Disordered" evidence="5">
    <location>
        <begin position="180"/>
        <end position="224"/>
    </location>
</feature>
<keyword evidence="1" id="KW-0479">Metal-binding</keyword>
<feature type="compositionally biased region" description="Acidic residues" evidence="5">
    <location>
        <begin position="186"/>
        <end position="201"/>
    </location>
</feature>
<dbReference type="PANTHER" id="PTHR13793">
    <property type="entry name" value="PHD FINGER PROTEINS"/>
    <property type="match status" value="1"/>
</dbReference>
<feature type="domain" description="PHD-type" evidence="7">
    <location>
        <begin position="304"/>
        <end position="421"/>
    </location>
</feature>
<protein>
    <submittedName>
        <fullName evidence="8">PHD-zinc-finger like domain</fullName>
    </submittedName>
</protein>
<evidence type="ECO:0000259" key="7">
    <source>
        <dbReference type="PROSITE" id="PS51805"/>
    </source>
</evidence>
<dbReference type="GO" id="GO:0006357">
    <property type="term" value="P:regulation of transcription by RNA polymerase II"/>
    <property type="evidence" value="ECO:0007669"/>
    <property type="project" value="TreeGrafter"/>
</dbReference>
<evidence type="ECO:0000256" key="1">
    <source>
        <dbReference type="ARBA" id="ARBA00022723"/>
    </source>
</evidence>
<accession>A0A8J6AVM5</accession>
<evidence type="ECO:0000256" key="3">
    <source>
        <dbReference type="ARBA" id="ARBA00022833"/>
    </source>
</evidence>
<evidence type="ECO:0000313" key="9">
    <source>
        <dbReference type="Proteomes" id="UP000717585"/>
    </source>
</evidence>
<dbReference type="InterPro" id="IPR011011">
    <property type="entry name" value="Znf_FYVE_PHD"/>
</dbReference>
<dbReference type="AlphaFoldDB" id="A0A8J6AVM5"/>
<dbReference type="InterPro" id="IPR050701">
    <property type="entry name" value="Histone_Mod_Regulator"/>
</dbReference>
<name>A0A8J6AVM5_9EUKA</name>
<comment type="caution">
    <text evidence="8">The sequence shown here is derived from an EMBL/GenBank/DDBJ whole genome shotgun (WGS) entry which is preliminary data.</text>
</comment>